<accession>A0A0A9HI80</accession>
<name>A0A0A9HI80_ARUDO</name>
<reference evidence="1" key="2">
    <citation type="journal article" date="2015" name="Data Brief">
        <title>Shoot transcriptome of the giant reed, Arundo donax.</title>
        <authorList>
            <person name="Barrero R.A."/>
            <person name="Guerrero F.D."/>
            <person name="Moolhuijzen P."/>
            <person name="Goolsby J.A."/>
            <person name="Tidwell J."/>
            <person name="Bellgard S.E."/>
            <person name="Bellgard M.I."/>
        </authorList>
    </citation>
    <scope>NUCLEOTIDE SEQUENCE</scope>
    <source>
        <tissue evidence="1">Shoot tissue taken approximately 20 cm above the soil surface</tissue>
    </source>
</reference>
<dbReference type="AlphaFoldDB" id="A0A0A9HI80"/>
<dbReference type="EMBL" id="GBRH01161011">
    <property type="protein sequence ID" value="JAE36885.1"/>
    <property type="molecule type" value="Transcribed_RNA"/>
</dbReference>
<sequence>MFLLDKFYLRSVSIGEFQVDISTLWKSRLEHVIFLLLIHDYLDAFLT</sequence>
<organism evidence="1">
    <name type="scientific">Arundo donax</name>
    <name type="common">Giant reed</name>
    <name type="synonym">Donax arundinaceus</name>
    <dbReference type="NCBI Taxonomy" id="35708"/>
    <lineage>
        <taxon>Eukaryota</taxon>
        <taxon>Viridiplantae</taxon>
        <taxon>Streptophyta</taxon>
        <taxon>Embryophyta</taxon>
        <taxon>Tracheophyta</taxon>
        <taxon>Spermatophyta</taxon>
        <taxon>Magnoliopsida</taxon>
        <taxon>Liliopsida</taxon>
        <taxon>Poales</taxon>
        <taxon>Poaceae</taxon>
        <taxon>PACMAD clade</taxon>
        <taxon>Arundinoideae</taxon>
        <taxon>Arundineae</taxon>
        <taxon>Arundo</taxon>
    </lineage>
</organism>
<protein>
    <submittedName>
        <fullName evidence="1">Uncharacterized protein</fullName>
    </submittedName>
</protein>
<proteinExistence type="predicted"/>
<evidence type="ECO:0000313" key="1">
    <source>
        <dbReference type="EMBL" id="JAE36885.1"/>
    </source>
</evidence>
<reference evidence="1" key="1">
    <citation type="submission" date="2014-09" db="EMBL/GenBank/DDBJ databases">
        <authorList>
            <person name="Magalhaes I.L.F."/>
            <person name="Oliveira U."/>
            <person name="Santos F.R."/>
            <person name="Vidigal T.H.D.A."/>
            <person name="Brescovit A.D."/>
            <person name="Santos A.J."/>
        </authorList>
    </citation>
    <scope>NUCLEOTIDE SEQUENCE</scope>
    <source>
        <tissue evidence="1">Shoot tissue taken approximately 20 cm above the soil surface</tissue>
    </source>
</reference>